<gene>
    <name evidence="2" type="ORF">RJT34_01643</name>
</gene>
<evidence type="ECO:0000256" key="1">
    <source>
        <dbReference type="SAM" id="Phobius"/>
    </source>
</evidence>
<evidence type="ECO:0000313" key="3">
    <source>
        <dbReference type="Proteomes" id="UP001359559"/>
    </source>
</evidence>
<protein>
    <submittedName>
        <fullName evidence="2">Uncharacterized protein</fullName>
    </submittedName>
</protein>
<sequence length="84" mass="9480">MDRVCGQNWRPCALSEFHTGSMSQVSCHAHMVPPRTLIPAYSVAVRWYALWAYTCLRAFYFPCVLGVVVCAWSCSIRISFASDT</sequence>
<keyword evidence="1" id="KW-1133">Transmembrane helix</keyword>
<dbReference type="EMBL" id="JAYKXN010000001">
    <property type="protein sequence ID" value="KAK7317422.1"/>
    <property type="molecule type" value="Genomic_DNA"/>
</dbReference>
<feature type="transmembrane region" description="Helical" evidence="1">
    <location>
        <begin position="59"/>
        <end position="80"/>
    </location>
</feature>
<comment type="caution">
    <text evidence="2">The sequence shown here is derived from an EMBL/GenBank/DDBJ whole genome shotgun (WGS) entry which is preliminary data.</text>
</comment>
<dbReference type="AlphaFoldDB" id="A0AAN9KJQ0"/>
<accession>A0AAN9KJQ0</accession>
<keyword evidence="1" id="KW-0812">Transmembrane</keyword>
<proteinExistence type="predicted"/>
<keyword evidence="1" id="KW-0472">Membrane</keyword>
<keyword evidence="3" id="KW-1185">Reference proteome</keyword>
<dbReference type="Proteomes" id="UP001359559">
    <property type="component" value="Unassembled WGS sequence"/>
</dbReference>
<name>A0AAN9KJQ0_CLITE</name>
<reference evidence="2 3" key="1">
    <citation type="submission" date="2024-01" db="EMBL/GenBank/DDBJ databases">
        <title>The genomes of 5 underutilized Papilionoideae crops provide insights into root nodulation and disease resistance.</title>
        <authorList>
            <person name="Yuan L."/>
        </authorList>
    </citation>
    <scope>NUCLEOTIDE SEQUENCE [LARGE SCALE GENOMIC DNA]</scope>
    <source>
        <strain evidence="2">LY-2023</strain>
        <tissue evidence="2">Leaf</tissue>
    </source>
</reference>
<evidence type="ECO:0000313" key="2">
    <source>
        <dbReference type="EMBL" id="KAK7317422.1"/>
    </source>
</evidence>
<organism evidence="2 3">
    <name type="scientific">Clitoria ternatea</name>
    <name type="common">Butterfly pea</name>
    <dbReference type="NCBI Taxonomy" id="43366"/>
    <lineage>
        <taxon>Eukaryota</taxon>
        <taxon>Viridiplantae</taxon>
        <taxon>Streptophyta</taxon>
        <taxon>Embryophyta</taxon>
        <taxon>Tracheophyta</taxon>
        <taxon>Spermatophyta</taxon>
        <taxon>Magnoliopsida</taxon>
        <taxon>eudicotyledons</taxon>
        <taxon>Gunneridae</taxon>
        <taxon>Pentapetalae</taxon>
        <taxon>rosids</taxon>
        <taxon>fabids</taxon>
        <taxon>Fabales</taxon>
        <taxon>Fabaceae</taxon>
        <taxon>Papilionoideae</taxon>
        <taxon>50 kb inversion clade</taxon>
        <taxon>NPAAA clade</taxon>
        <taxon>indigoferoid/millettioid clade</taxon>
        <taxon>Phaseoleae</taxon>
        <taxon>Clitoria</taxon>
    </lineage>
</organism>